<proteinExistence type="predicted"/>
<evidence type="ECO:0000313" key="3">
    <source>
        <dbReference type="Proteomes" id="UP000646548"/>
    </source>
</evidence>
<comment type="caution">
    <text evidence="2">The sequence shown here is derived from an EMBL/GenBank/DDBJ whole genome shotgun (WGS) entry which is preliminary data.</text>
</comment>
<name>A0A834C5V2_ORYME</name>
<feature type="region of interest" description="Disordered" evidence="1">
    <location>
        <begin position="72"/>
        <end position="121"/>
    </location>
</feature>
<evidence type="ECO:0000313" key="2">
    <source>
        <dbReference type="EMBL" id="KAF6721005.1"/>
    </source>
</evidence>
<dbReference type="EMBL" id="WKFB01000509">
    <property type="protein sequence ID" value="KAF6721005.1"/>
    <property type="molecule type" value="Genomic_DNA"/>
</dbReference>
<gene>
    <name evidence="2" type="ORF">FQA47_017986</name>
</gene>
<sequence length="121" mass="13029">MELLALVQNVFVHESCFSVELSVVLFCMKCILFTLESLVALCCSSLFSTCSFGYPATVQLIAESAVPAQKMSKPTAGIRAPCASSPTNSTPKTPKGPWRPPGESLQEHGEHEPPPGQRPRP</sequence>
<dbReference type="Proteomes" id="UP000646548">
    <property type="component" value="Unassembled WGS sequence"/>
</dbReference>
<organism evidence="2 3">
    <name type="scientific">Oryzias melastigma</name>
    <name type="common">Marine medaka</name>
    <dbReference type="NCBI Taxonomy" id="30732"/>
    <lineage>
        <taxon>Eukaryota</taxon>
        <taxon>Metazoa</taxon>
        <taxon>Chordata</taxon>
        <taxon>Craniata</taxon>
        <taxon>Vertebrata</taxon>
        <taxon>Euteleostomi</taxon>
        <taxon>Actinopterygii</taxon>
        <taxon>Neopterygii</taxon>
        <taxon>Teleostei</taxon>
        <taxon>Neoteleostei</taxon>
        <taxon>Acanthomorphata</taxon>
        <taxon>Ovalentaria</taxon>
        <taxon>Atherinomorphae</taxon>
        <taxon>Beloniformes</taxon>
        <taxon>Adrianichthyidae</taxon>
        <taxon>Oryziinae</taxon>
        <taxon>Oryzias</taxon>
    </lineage>
</organism>
<protein>
    <submittedName>
        <fullName evidence="2">Uncharacterized protein</fullName>
    </submittedName>
</protein>
<accession>A0A834C5V2</accession>
<evidence type="ECO:0000256" key="1">
    <source>
        <dbReference type="SAM" id="MobiDB-lite"/>
    </source>
</evidence>
<reference evidence="2" key="1">
    <citation type="journal article" name="BMC Genomics">
        <title>Long-read sequencing and de novo genome assembly of marine medaka (Oryzias melastigma).</title>
        <authorList>
            <person name="Liang P."/>
            <person name="Saqib H.S.A."/>
            <person name="Ni X."/>
            <person name="Shen Y."/>
        </authorList>
    </citation>
    <scope>NUCLEOTIDE SEQUENCE</scope>
    <source>
        <strain evidence="2">Bigg-433</strain>
    </source>
</reference>
<dbReference type="AlphaFoldDB" id="A0A834C5V2"/>